<dbReference type="AlphaFoldDB" id="A0A819XBN6"/>
<protein>
    <submittedName>
        <fullName evidence="1">Uncharacterized protein</fullName>
    </submittedName>
</protein>
<evidence type="ECO:0000313" key="2">
    <source>
        <dbReference type="Proteomes" id="UP000663823"/>
    </source>
</evidence>
<comment type="caution">
    <text evidence="1">The sequence shown here is derived from an EMBL/GenBank/DDBJ whole genome shotgun (WGS) entry which is preliminary data.</text>
</comment>
<gene>
    <name evidence="1" type="ORF">OTI717_LOCUS35608</name>
</gene>
<sequence length="53" mass="6338">MFISTTKRFITRPQTTWIIFQFKQRHNSTTPSTKLTSSYFHHVSSLPFVYKTI</sequence>
<dbReference type="Proteomes" id="UP000663823">
    <property type="component" value="Unassembled WGS sequence"/>
</dbReference>
<reference evidence="1" key="1">
    <citation type="submission" date="2021-02" db="EMBL/GenBank/DDBJ databases">
        <authorList>
            <person name="Nowell W R."/>
        </authorList>
    </citation>
    <scope>NUCLEOTIDE SEQUENCE</scope>
</reference>
<evidence type="ECO:0000313" key="1">
    <source>
        <dbReference type="EMBL" id="CAF4138361.1"/>
    </source>
</evidence>
<name>A0A819XBN6_9BILA</name>
<dbReference type="EMBL" id="CAJOAX010014004">
    <property type="protein sequence ID" value="CAF4138361.1"/>
    <property type="molecule type" value="Genomic_DNA"/>
</dbReference>
<organism evidence="1 2">
    <name type="scientific">Rotaria sordida</name>
    <dbReference type="NCBI Taxonomy" id="392033"/>
    <lineage>
        <taxon>Eukaryota</taxon>
        <taxon>Metazoa</taxon>
        <taxon>Spiralia</taxon>
        <taxon>Gnathifera</taxon>
        <taxon>Rotifera</taxon>
        <taxon>Eurotatoria</taxon>
        <taxon>Bdelloidea</taxon>
        <taxon>Philodinida</taxon>
        <taxon>Philodinidae</taxon>
        <taxon>Rotaria</taxon>
    </lineage>
</organism>
<feature type="non-terminal residue" evidence="1">
    <location>
        <position position="1"/>
    </location>
</feature>
<proteinExistence type="predicted"/>
<accession>A0A819XBN6</accession>
<feature type="non-terminal residue" evidence="1">
    <location>
        <position position="53"/>
    </location>
</feature>